<dbReference type="PANTHER" id="PTHR46715">
    <property type="entry name" value="1-PHOSPHATIDYLINOSITOL 3-PHOSPHATE 5-KINASE"/>
    <property type="match status" value="1"/>
</dbReference>
<dbReference type="PANTHER" id="PTHR46715:SF1">
    <property type="entry name" value="1-PHOSPHATIDYLINOSITOL 3-PHOSPHATE 5-KINASE"/>
    <property type="match status" value="1"/>
</dbReference>
<dbReference type="InterPro" id="IPR043548">
    <property type="entry name" value="PIKfyve"/>
</dbReference>
<dbReference type="GO" id="GO:0031410">
    <property type="term" value="C:cytoplasmic vesicle"/>
    <property type="evidence" value="ECO:0007669"/>
    <property type="project" value="TreeGrafter"/>
</dbReference>
<accession>A0A5J5DIN4</accession>
<dbReference type="Proteomes" id="UP000327493">
    <property type="component" value="Chromosome 5"/>
</dbReference>
<dbReference type="AlphaFoldDB" id="A0A5J5DIN4"/>
<keyword evidence="2" id="KW-1185">Reference proteome</keyword>
<dbReference type="GO" id="GO:1903426">
    <property type="term" value="P:regulation of reactive oxygen species biosynthetic process"/>
    <property type="evidence" value="ECO:0007669"/>
    <property type="project" value="TreeGrafter"/>
</dbReference>
<dbReference type="GO" id="GO:0000285">
    <property type="term" value="F:1-phosphatidylinositol-3-phosphate 5-kinase activity"/>
    <property type="evidence" value="ECO:0007669"/>
    <property type="project" value="InterPro"/>
</dbReference>
<sequence>MALLQQLLYSESLSLSWRDISCTVVRQVSRPVGPRSQLRDDMDIRSCPQQDISGAGKFDSAVVPALYAPRTLPTEDEPLHQETPILLLKCFHRVSYRSRHGVILPASTPWCYGTRSF</sequence>
<comment type="caution">
    <text evidence="1">The sequence shown here is derived from an EMBL/GenBank/DDBJ whole genome shotgun (WGS) entry which is preliminary data.</text>
</comment>
<dbReference type="GO" id="GO:0032438">
    <property type="term" value="P:melanosome organization"/>
    <property type="evidence" value="ECO:0007669"/>
    <property type="project" value="TreeGrafter"/>
</dbReference>
<evidence type="ECO:0000313" key="1">
    <source>
        <dbReference type="EMBL" id="KAA8593089.1"/>
    </source>
</evidence>
<proteinExistence type="predicted"/>
<name>A0A5J5DIN4_9PERO</name>
<dbReference type="GO" id="GO:0090385">
    <property type="term" value="P:phagosome-lysosome fusion"/>
    <property type="evidence" value="ECO:0007669"/>
    <property type="project" value="TreeGrafter"/>
</dbReference>
<dbReference type="GO" id="GO:0052810">
    <property type="term" value="F:1-phosphatidylinositol-5-kinase activity"/>
    <property type="evidence" value="ECO:0007669"/>
    <property type="project" value="TreeGrafter"/>
</dbReference>
<evidence type="ECO:0000313" key="2">
    <source>
        <dbReference type="Proteomes" id="UP000327493"/>
    </source>
</evidence>
<organism evidence="1 2">
    <name type="scientific">Etheostoma spectabile</name>
    <name type="common">orangethroat darter</name>
    <dbReference type="NCBI Taxonomy" id="54343"/>
    <lineage>
        <taxon>Eukaryota</taxon>
        <taxon>Metazoa</taxon>
        <taxon>Chordata</taxon>
        <taxon>Craniata</taxon>
        <taxon>Vertebrata</taxon>
        <taxon>Euteleostomi</taxon>
        <taxon>Actinopterygii</taxon>
        <taxon>Neopterygii</taxon>
        <taxon>Teleostei</taxon>
        <taxon>Neoteleostei</taxon>
        <taxon>Acanthomorphata</taxon>
        <taxon>Eupercaria</taxon>
        <taxon>Perciformes</taxon>
        <taxon>Percoidei</taxon>
        <taxon>Percidae</taxon>
        <taxon>Etheostomatinae</taxon>
        <taxon>Etheostoma</taxon>
    </lineage>
</organism>
<protein>
    <submittedName>
        <fullName evidence="1">Uncharacterized protein</fullName>
    </submittedName>
</protein>
<dbReference type="EMBL" id="VOFY01000005">
    <property type="protein sequence ID" value="KAA8593089.1"/>
    <property type="molecule type" value="Genomic_DNA"/>
</dbReference>
<dbReference type="GO" id="GO:0030593">
    <property type="term" value="P:neutrophil chemotaxis"/>
    <property type="evidence" value="ECO:0007669"/>
    <property type="project" value="TreeGrafter"/>
</dbReference>
<gene>
    <name evidence="1" type="ORF">FQN60_018544</name>
</gene>
<reference evidence="1 2" key="1">
    <citation type="submission" date="2019-08" db="EMBL/GenBank/DDBJ databases">
        <title>A chromosome-level genome assembly, high-density linkage maps, and genome scans reveal the genomic architecture of hybrid incompatibilities underlying speciation via character displacement in darters (Percidae: Etheostominae).</title>
        <authorList>
            <person name="Moran R.L."/>
            <person name="Catchen J.M."/>
            <person name="Fuller R.C."/>
        </authorList>
    </citation>
    <scope>NUCLEOTIDE SEQUENCE [LARGE SCALE GENOMIC DNA]</scope>
    <source>
        <strain evidence="1">EspeVRDwgs_2016</strain>
        <tissue evidence="1">Muscle</tissue>
    </source>
</reference>
<dbReference type="GO" id="GO:0012506">
    <property type="term" value="C:vesicle membrane"/>
    <property type="evidence" value="ECO:0007669"/>
    <property type="project" value="TreeGrafter"/>
</dbReference>